<sequence length="132" mass="14288">MHTVNSIEIAQSSVPLIDFIFGNAFVYGSKILVKSPLVLSSKIAPSLLTLSSTPFAILCRVKLEGTRLLVLEAADQLDRLGNKKARETIAMARLQEPNMALLILDMPMQVHGAGGLSSDTVLAHLWATARTF</sequence>
<keyword evidence="2" id="KW-0560">Oxidoreductase</keyword>
<dbReference type="GO" id="GO:0003995">
    <property type="term" value="F:acyl-CoA dehydrogenase activity"/>
    <property type="evidence" value="ECO:0007669"/>
    <property type="project" value="TreeGrafter"/>
</dbReference>
<dbReference type="PANTHER" id="PTHR48083">
    <property type="entry name" value="MEDIUM-CHAIN SPECIFIC ACYL-COA DEHYDROGENASE, MITOCHONDRIAL-RELATED"/>
    <property type="match status" value="1"/>
</dbReference>
<keyword evidence="1" id="KW-0285">Flavoprotein</keyword>
<protein>
    <submittedName>
        <fullName evidence="4">Acyl-CoA dehydrogenase IBR3</fullName>
    </submittedName>
</protein>
<comment type="caution">
    <text evidence="4">The sequence shown here is derived from an EMBL/GenBank/DDBJ whole genome shotgun (WGS) entry which is preliminary data.</text>
</comment>
<feature type="domain" description="Acyl-CoA dehydrogenase/oxidase C-terminal" evidence="3">
    <location>
        <begin position="59"/>
        <end position="131"/>
    </location>
</feature>
<dbReference type="EMBL" id="JAGKQH010000006">
    <property type="protein sequence ID" value="KAG6597548.1"/>
    <property type="molecule type" value="Genomic_DNA"/>
</dbReference>
<dbReference type="PANTHER" id="PTHR48083:SF13">
    <property type="entry name" value="ACYL-COA DEHYDROGENASE FAMILY MEMBER 11"/>
    <property type="match status" value="1"/>
</dbReference>
<organism evidence="4 5">
    <name type="scientific">Cucurbita argyrosperma subsp. sororia</name>
    <dbReference type="NCBI Taxonomy" id="37648"/>
    <lineage>
        <taxon>Eukaryota</taxon>
        <taxon>Viridiplantae</taxon>
        <taxon>Streptophyta</taxon>
        <taxon>Embryophyta</taxon>
        <taxon>Tracheophyta</taxon>
        <taxon>Spermatophyta</taxon>
        <taxon>Magnoliopsida</taxon>
        <taxon>eudicotyledons</taxon>
        <taxon>Gunneridae</taxon>
        <taxon>Pentapetalae</taxon>
        <taxon>rosids</taxon>
        <taxon>fabids</taxon>
        <taxon>Cucurbitales</taxon>
        <taxon>Cucurbitaceae</taxon>
        <taxon>Cucurbiteae</taxon>
        <taxon>Cucurbita</taxon>
    </lineage>
</organism>
<dbReference type="Proteomes" id="UP000685013">
    <property type="component" value="Chromosome 6"/>
</dbReference>
<evidence type="ECO:0000313" key="5">
    <source>
        <dbReference type="Proteomes" id="UP000685013"/>
    </source>
</evidence>
<evidence type="ECO:0000259" key="3">
    <source>
        <dbReference type="Pfam" id="PF00441"/>
    </source>
</evidence>
<evidence type="ECO:0000313" key="4">
    <source>
        <dbReference type="EMBL" id="KAG6597548.1"/>
    </source>
</evidence>
<evidence type="ECO:0000256" key="1">
    <source>
        <dbReference type="ARBA" id="ARBA00022630"/>
    </source>
</evidence>
<evidence type="ECO:0000256" key="2">
    <source>
        <dbReference type="ARBA" id="ARBA00023002"/>
    </source>
</evidence>
<reference evidence="4 5" key="1">
    <citation type="journal article" date="2021" name="Hortic Res">
        <title>The domestication of Cucurbita argyrosperma as revealed by the genome of its wild relative.</title>
        <authorList>
            <person name="Barrera-Redondo J."/>
            <person name="Sanchez-de la Vega G."/>
            <person name="Aguirre-Liguori J.A."/>
            <person name="Castellanos-Morales G."/>
            <person name="Gutierrez-Guerrero Y.T."/>
            <person name="Aguirre-Dugua X."/>
            <person name="Aguirre-Planter E."/>
            <person name="Tenaillon M.I."/>
            <person name="Lira-Saade R."/>
            <person name="Eguiarte L.E."/>
        </authorList>
    </citation>
    <scope>NUCLEOTIDE SEQUENCE [LARGE SCALE GENOMIC DNA]</scope>
    <source>
        <strain evidence="4">JBR-2021</strain>
    </source>
</reference>
<dbReference type="InterPro" id="IPR009075">
    <property type="entry name" value="AcylCo_DH/oxidase_C"/>
</dbReference>
<keyword evidence="5" id="KW-1185">Reference proteome</keyword>
<name>A0AAV6NGZ7_9ROSI</name>
<gene>
    <name evidence="4" type="primary">IBR3</name>
    <name evidence="4" type="ORF">SDJN03_10728</name>
</gene>
<dbReference type="Pfam" id="PF00441">
    <property type="entry name" value="Acyl-CoA_dh_1"/>
    <property type="match status" value="1"/>
</dbReference>
<dbReference type="AlphaFoldDB" id="A0AAV6NGZ7"/>
<dbReference type="GO" id="GO:0005737">
    <property type="term" value="C:cytoplasm"/>
    <property type="evidence" value="ECO:0007669"/>
    <property type="project" value="TreeGrafter"/>
</dbReference>
<accession>A0AAV6NGZ7</accession>
<feature type="non-terminal residue" evidence="4">
    <location>
        <position position="1"/>
    </location>
</feature>
<dbReference type="InterPro" id="IPR050741">
    <property type="entry name" value="Acyl-CoA_dehydrogenase"/>
</dbReference>
<proteinExistence type="predicted"/>
<dbReference type="GO" id="GO:0033539">
    <property type="term" value="P:fatty acid beta-oxidation using acyl-CoA dehydrogenase"/>
    <property type="evidence" value="ECO:0007669"/>
    <property type="project" value="TreeGrafter"/>
</dbReference>